<dbReference type="InterPro" id="IPR010119">
    <property type="entry name" value="Gluconeogen_factor"/>
</dbReference>
<keyword evidence="3" id="KW-0812">Transmembrane</keyword>
<feature type="transmembrane region" description="Helical" evidence="3">
    <location>
        <begin position="15"/>
        <end position="36"/>
    </location>
</feature>
<keyword evidence="1 2" id="KW-0963">Cytoplasm</keyword>
<dbReference type="RefSeq" id="WP_055259870.1">
    <property type="nucleotide sequence ID" value="NZ_BCMV01000050.1"/>
</dbReference>
<dbReference type="SUPFAM" id="SSF142338">
    <property type="entry name" value="CofD-like"/>
    <property type="match status" value="1"/>
</dbReference>
<gene>
    <name evidence="4" type="ORF">ERS852473_01921</name>
</gene>
<dbReference type="InterPro" id="IPR002882">
    <property type="entry name" value="CofD"/>
</dbReference>
<evidence type="ECO:0000256" key="2">
    <source>
        <dbReference type="HAMAP-Rule" id="MF_00973"/>
    </source>
</evidence>
<sequence length="442" mass="49251">MIPLKSFKLGKRVKGYIIASVISILVLIILITKTVLSRLHENSTDIVLIIVFIVLSSIFIYKSVEEVIKCIVVLAKRGYIDINIDEDLEELIDDDVILLKGPKIVVIGGGTGLSTMLRGLKNYTSNITAIVTVGDDGGGSGVLREDLGILPPGDIRNCILALARTEPLMEELLQYRFKDGRLKNQNFGNLFLAAMDGISDNFEDAVQKMSSVLAVKGKVLPVTLEDMVLEAELENGNKVRGESIIGEEVIEQDSRIKKLKIFPEDAKALDDAISAIEDADAIVLGPGSLYTSILPNLLVKDITRSIKKSKALKLYICNIMTQPGETQKFSVSDHIKVIFDHCGRDIIDCVIANEESIHPDLRDKYYAEGSDIVNLDIEELEKLGVDVVKDDLTETQKTYVRHNAQKLAKIIIETVMERKMLYDRNKILEYIYLCKKIKTRDN</sequence>
<organism evidence="4 5">
    <name type="scientific">Sarcina ventriculi</name>
    <name type="common">Clostridium ventriculi</name>
    <dbReference type="NCBI Taxonomy" id="1267"/>
    <lineage>
        <taxon>Bacteria</taxon>
        <taxon>Bacillati</taxon>
        <taxon>Bacillota</taxon>
        <taxon>Clostridia</taxon>
        <taxon>Eubacteriales</taxon>
        <taxon>Clostridiaceae</taxon>
        <taxon>Sarcina</taxon>
    </lineage>
</organism>
<dbReference type="Proteomes" id="UP000095488">
    <property type="component" value="Unassembled WGS sequence"/>
</dbReference>
<dbReference type="EMBL" id="CYZR01000006">
    <property type="protein sequence ID" value="CUO10631.1"/>
    <property type="molecule type" value="Genomic_DNA"/>
</dbReference>
<comment type="caution">
    <text evidence="4">The sequence shown here is derived from an EMBL/GenBank/DDBJ whole genome shotgun (WGS) entry which is preliminary data.</text>
</comment>
<keyword evidence="5" id="KW-1185">Reference proteome</keyword>
<evidence type="ECO:0000256" key="3">
    <source>
        <dbReference type="SAM" id="Phobius"/>
    </source>
</evidence>
<accession>A0ABP2AV87</accession>
<protein>
    <recommendedName>
        <fullName evidence="2">Putative gluconeogenesis factor</fullName>
    </recommendedName>
</protein>
<dbReference type="NCBIfam" id="TIGR01826">
    <property type="entry name" value="CofD_related"/>
    <property type="match status" value="1"/>
</dbReference>
<proteinExistence type="inferred from homology"/>
<feature type="transmembrane region" description="Helical" evidence="3">
    <location>
        <begin position="43"/>
        <end position="61"/>
    </location>
</feature>
<evidence type="ECO:0000256" key="1">
    <source>
        <dbReference type="ARBA" id="ARBA00022490"/>
    </source>
</evidence>
<keyword evidence="4" id="KW-0808">Transferase</keyword>
<comment type="subcellular location">
    <subcellularLocation>
        <location evidence="2">Cytoplasm</location>
    </subcellularLocation>
</comment>
<dbReference type="InterPro" id="IPR038136">
    <property type="entry name" value="CofD-like_dom_sf"/>
</dbReference>
<keyword evidence="3" id="KW-1133">Transmembrane helix</keyword>
<keyword evidence="3" id="KW-0472">Membrane</keyword>
<dbReference type="GO" id="GO:0016740">
    <property type="term" value="F:transferase activity"/>
    <property type="evidence" value="ECO:0007669"/>
    <property type="project" value="UniProtKB-KW"/>
</dbReference>
<dbReference type="Pfam" id="PF01933">
    <property type="entry name" value="CofD"/>
    <property type="match status" value="1"/>
</dbReference>
<comment type="similarity">
    <text evidence="2">Belongs to the gluconeogenesis factor family.</text>
</comment>
<dbReference type="PANTHER" id="PTHR30135:SF3">
    <property type="entry name" value="GLUCONEOGENESIS FACTOR-RELATED"/>
    <property type="match status" value="1"/>
</dbReference>
<name>A0ABP2AV87_SARVE</name>
<evidence type="ECO:0000313" key="4">
    <source>
        <dbReference type="EMBL" id="CUO10631.1"/>
    </source>
</evidence>
<dbReference type="PANTHER" id="PTHR30135">
    <property type="entry name" value="UNCHARACTERIZED PROTEIN YVCK-RELATED"/>
    <property type="match status" value="1"/>
</dbReference>
<comment type="function">
    <text evidence="2">Required for morphogenesis under gluconeogenic growth conditions.</text>
</comment>
<dbReference type="CDD" id="cd07187">
    <property type="entry name" value="YvcK_like"/>
    <property type="match status" value="1"/>
</dbReference>
<dbReference type="HAMAP" id="MF_00973">
    <property type="entry name" value="Gluconeogen_factor"/>
    <property type="match status" value="1"/>
</dbReference>
<dbReference type="Gene3D" id="3.40.50.10680">
    <property type="entry name" value="CofD-like domains"/>
    <property type="match status" value="1"/>
</dbReference>
<reference evidence="4 5" key="1">
    <citation type="submission" date="2015-09" db="EMBL/GenBank/DDBJ databases">
        <authorList>
            <consortium name="Pathogen Informatics"/>
            <person name="Wu L."/>
            <person name="Ma J."/>
        </authorList>
    </citation>
    <scope>NUCLEOTIDE SEQUENCE [LARGE SCALE GENOMIC DNA]</scope>
    <source>
        <strain evidence="4 5">2789STDY5834858</strain>
    </source>
</reference>
<evidence type="ECO:0000313" key="5">
    <source>
        <dbReference type="Proteomes" id="UP000095488"/>
    </source>
</evidence>